<dbReference type="EMBL" id="JBHRXN010000004">
    <property type="protein sequence ID" value="MFC3530917.1"/>
    <property type="molecule type" value="Genomic_DNA"/>
</dbReference>
<reference evidence="2" key="1">
    <citation type="journal article" date="2019" name="Int. J. Syst. Evol. Microbiol.">
        <title>The Global Catalogue of Microorganisms (GCM) 10K type strain sequencing project: providing services to taxonomists for standard genome sequencing and annotation.</title>
        <authorList>
            <consortium name="The Broad Institute Genomics Platform"/>
            <consortium name="The Broad Institute Genome Sequencing Center for Infectious Disease"/>
            <person name="Wu L."/>
            <person name="Ma J."/>
        </authorList>
    </citation>
    <scope>NUCLEOTIDE SEQUENCE [LARGE SCALE GENOMIC DNA]</scope>
    <source>
        <strain evidence="2">KCTC 42742</strain>
    </source>
</reference>
<keyword evidence="2" id="KW-1185">Reference proteome</keyword>
<dbReference type="Proteomes" id="UP001595741">
    <property type="component" value="Unassembled WGS sequence"/>
</dbReference>
<accession>A0ABV7RBZ6</accession>
<evidence type="ECO:0000313" key="2">
    <source>
        <dbReference type="Proteomes" id="UP001595741"/>
    </source>
</evidence>
<dbReference type="SUPFAM" id="SSF52540">
    <property type="entry name" value="P-loop containing nucleoside triphosphate hydrolases"/>
    <property type="match status" value="1"/>
</dbReference>
<comment type="caution">
    <text evidence="1">The sequence shown here is derived from an EMBL/GenBank/DDBJ whole genome shotgun (WGS) entry which is preliminary data.</text>
</comment>
<organism evidence="1 2">
    <name type="scientific">Vogesella facilis</name>
    <dbReference type="NCBI Taxonomy" id="1655232"/>
    <lineage>
        <taxon>Bacteria</taxon>
        <taxon>Pseudomonadati</taxon>
        <taxon>Pseudomonadota</taxon>
        <taxon>Betaproteobacteria</taxon>
        <taxon>Neisseriales</taxon>
        <taxon>Chromobacteriaceae</taxon>
        <taxon>Vogesella</taxon>
    </lineage>
</organism>
<dbReference type="Gene3D" id="3.40.50.300">
    <property type="entry name" value="P-loop containing nucleotide triphosphate hydrolases"/>
    <property type="match status" value="1"/>
</dbReference>
<dbReference type="RefSeq" id="WP_386087786.1">
    <property type="nucleotide sequence ID" value="NZ_JBHRXN010000004.1"/>
</dbReference>
<gene>
    <name evidence="1" type="ORF">ACFOLG_01845</name>
</gene>
<protein>
    <submittedName>
        <fullName evidence="1">Uncharacterized protein</fullName>
    </submittedName>
</protein>
<dbReference type="InterPro" id="IPR027417">
    <property type="entry name" value="P-loop_NTPase"/>
</dbReference>
<name>A0ABV7RBZ6_9NEIS</name>
<evidence type="ECO:0000313" key="1">
    <source>
        <dbReference type="EMBL" id="MFC3530917.1"/>
    </source>
</evidence>
<proteinExistence type="predicted"/>
<sequence length="461" mass="52289">MASIDIFSLPQDKWTKWKYEKSPFAHFSLNADQEGLDLLVGRDELLQKQVIPSFSTWGKISSLNGGVGVGKTSLANVAAFILEELANKARNNKTSNRHIYSCFENIKYEKSHTDEDFEFSIFLAIAKKIYSIKDGNSDFSWAVLPYYEEYRHCINDPTFKDGGLSIAAIGGFDKSKSLNTHPAHGKTAFIGTIKSWLDTLFPQRNSFIICVIDNFELMDEAEKLIEFFEKKRDTLLNQKGLKFVLCGANNSVLKLNTAWLKAFIDNTIEVPSINIANAAKIYETRTEKFAKPSSYIPINETEFIDLANLIKVNTRDLLGEAENFCQYIDLKSIAGEPLPKSAIDKSQKYKEWIILQTNEALKAIGKRITKNCWRILNIASTPTMDGTFKSGDYELFNIPQGSYSNVINTLKDLKLVEERNDEEHKKKRIYTLTPKAYYILHASKNGDVNQFDALEDTTPPE</sequence>